<proteinExistence type="predicted"/>
<sequence>MILYFFMRLSIYVFSLSLCVVERFSY</sequence>
<evidence type="ECO:0000313" key="1">
    <source>
        <dbReference type="EMBL" id="MBX66616.1"/>
    </source>
</evidence>
<accession>A0A2P2QI30</accession>
<reference evidence="1" key="1">
    <citation type="submission" date="2018-02" db="EMBL/GenBank/DDBJ databases">
        <title>Rhizophora mucronata_Transcriptome.</title>
        <authorList>
            <person name="Meera S.P."/>
            <person name="Sreeshan A."/>
            <person name="Augustine A."/>
        </authorList>
    </citation>
    <scope>NUCLEOTIDE SEQUENCE</scope>
    <source>
        <tissue evidence="1">Leaf</tissue>
    </source>
</reference>
<dbReference type="EMBL" id="GGEC01086132">
    <property type="protein sequence ID" value="MBX66616.1"/>
    <property type="molecule type" value="Transcribed_RNA"/>
</dbReference>
<name>A0A2P2QI30_RHIMU</name>
<protein>
    <submittedName>
        <fullName evidence="1">Uncharacterized protein</fullName>
    </submittedName>
</protein>
<organism evidence="1">
    <name type="scientific">Rhizophora mucronata</name>
    <name type="common">Asiatic mangrove</name>
    <dbReference type="NCBI Taxonomy" id="61149"/>
    <lineage>
        <taxon>Eukaryota</taxon>
        <taxon>Viridiplantae</taxon>
        <taxon>Streptophyta</taxon>
        <taxon>Embryophyta</taxon>
        <taxon>Tracheophyta</taxon>
        <taxon>Spermatophyta</taxon>
        <taxon>Magnoliopsida</taxon>
        <taxon>eudicotyledons</taxon>
        <taxon>Gunneridae</taxon>
        <taxon>Pentapetalae</taxon>
        <taxon>rosids</taxon>
        <taxon>fabids</taxon>
        <taxon>Malpighiales</taxon>
        <taxon>Rhizophoraceae</taxon>
        <taxon>Rhizophora</taxon>
    </lineage>
</organism>
<dbReference type="AlphaFoldDB" id="A0A2P2QI30"/>